<dbReference type="Proteomes" id="UP001158576">
    <property type="component" value="Chromosome XSR"/>
</dbReference>
<protein>
    <submittedName>
        <fullName evidence="10">Oidioi.mRNA.OKI2018_I69.XSR.g13258.t1.cds</fullName>
    </submittedName>
</protein>
<keyword evidence="7" id="KW-0804">Transcription</keyword>
<dbReference type="PANTHER" id="PTHR13224:SF6">
    <property type="entry name" value="MEDIATOR OF RNA POLYMERASE II TRANSCRIPTION SUBUNIT 16"/>
    <property type="match status" value="1"/>
</dbReference>
<sequence>MNRIYETHFGPEVETRAHLGCKTAWSNQGLIAYTVERMLNGQTFMEMHIKNSEVPWVEHIIQFPVGREVTALKWNNTGDKILVGDSHGRISMYTMVENSSTKWKQSLVIEDRCDPIIAVGWYHPGIKFEIHIDKVMTPPGSDPPSLKEKITREKFSPTLATRGGNAYEGVFALTKLGRFVTSLTESNEEPVWTKIGGMMNVKFCGYAYNADGKITVAMSSGLINENALSITEPNKSYSNDRKSCVSWWMKTRQHKVLPKFLGGGCNVVDWMQCKSTQLPRIFHLTSQNFPLLTKKITLSTFSCGDLLAATCLDGNLYLIQKLSLKRTLQIEPRKDLVHPGRATKEGQENMITYCSIAFSPSGCALLGLDNNSNLYVSQVNPWLEAELPVQMKEEAIQLFLEYSLLSDTDCWDARLLVQNHSMANALITKLKSSIAADPEFHVFNRRFDAECLLLWSLFPSYEPEYSSKMSTLLTTAVLELFISFLRPTGASLNEENFDLRERLSQIADSNENLDDLLNVMMNTFETNMRILQSVGHLIQWMATHIISQVTKLRSHSLTSNEISISRRILLIMKLWTTLHNNCSPLYTIKDVKCDPLSESYAILSKAAAAQQLGENIPMELYDSCELLKCRVSTGEVSMKKPHVTSLKGRTFQVGKSETKRAALMVVDTDFVRRTIVGREETRDLRHCSRSGAYTYNRQESLISGWDHRFLKRSMCGGLWTNISSSPVKKPFLQSSLSQEFL</sequence>
<keyword evidence="4" id="KW-0677">Repeat</keyword>
<evidence type="ECO:0000256" key="1">
    <source>
        <dbReference type="ARBA" id="ARBA00004123"/>
    </source>
</evidence>
<dbReference type="EMBL" id="OU015569">
    <property type="protein sequence ID" value="CAG5094113.1"/>
    <property type="molecule type" value="Genomic_DNA"/>
</dbReference>
<dbReference type="SUPFAM" id="SSF50978">
    <property type="entry name" value="WD40 repeat-like"/>
    <property type="match status" value="1"/>
</dbReference>
<keyword evidence="6" id="KW-0010">Activator</keyword>
<evidence type="ECO:0000256" key="5">
    <source>
        <dbReference type="ARBA" id="ARBA00023015"/>
    </source>
</evidence>
<evidence type="ECO:0000256" key="2">
    <source>
        <dbReference type="ARBA" id="ARBA00006543"/>
    </source>
</evidence>
<dbReference type="Pfam" id="PF20718">
    <property type="entry name" value="Med16_bridge"/>
    <property type="match status" value="1"/>
</dbReference>
<keyword evidence="3" id="KW-0853">WD repeat</keyword>
<gene>
    <name evidence="10" type="ORF">OKIOD_LOCUS4816</name>
</gene>
<evidence type="ECO:0000256" key="7">
    <source>
        <dbReference type="ARBA" id="ARBA00023163"/>
    </source>
</evidence>
<keyword evidence="8" id="KW-0539">Nucleus</keyword>
<dbReference type="PANTHER" id="PTHR13224">
    <property type="entry name" value="THYROID HORMONE RECEPTOR-ASSOCIATED PROTEIN-RELATED"/>
    <property type="match status" value="1"/>
</dbReference>
<comment type="similarity">
    <text evidence="2">Belongs to the Mediator complex subunit 16 family.</text>
</comment>
<proteinExistence type="inferred from homology"/>
<accession>A0ABN7SA20</accession>
<evidence type="ECO:0000256" key="6">
    <source>
        <dbReference type="ARBA" id="ARBA00023159"/>
    </source>
</evidence>
<reference evidence="10 11" key="1">
    <citation type="submission" date="2021-04" db="EMBL/GenBank/DDBJ databases">
        <authorList>
            <person name="Bliznina A."/>
        </authorList>
    </citation>
    <scope>NUCLEOTIDE SEQUENCE [LARGE SCALE GENOMIC DNA]</scope>
</reference>
<evidence type="ECO:0000256" key="3">
    <source>
        <dbReference type="ARBA" id="ARBA00022574"/>
    </source>
</evidence>
<evidence type="ECO:0000313" key="10">
    <source>
        <dbReference type="EMBL" id="CAG5094113.1"/>
    </source>
</evidence>
<evidence type="ECO:0000313" key="11">
    <source>
        <dbReference type="Proteomes" id="UP001158576"/>
    </source>
</evidence>
<evidence type="ECO:0000256" key="8">
    <source>
        <dbReference type="ARBA" id="ARBA00023242"/>
    </source>
</evidence>
<feature type="domain" description="Mediator of RNA polymerase II transcription subunit 16 central helical bridge" evidence="9">
    <location>
        <begin position="400"/>
        <end position="557"/>
    </location>
</feature>
<name>A0ABN7SA20_OIKDI</name>
<dbReference type="InterPro" id="IPR036322">
    <property type="entry name" value="WD40_repeat_dom_sf"/>
</dbReference>
<dbReference type="InterPro" id="IPR048338">
    <property type="entry name" value="Mediator_Med16"/>
</dbReference>
<keyword evidence="5" id="KW-0805">Transcription regulation</keyword>
<dbReference type="InterPro" id="IPR048616">
    <property type="entry name" value="MED16_bridge"/>
</dbReference>
<evidence type="ECO:0000259" key="9">
    <source>
        <dbReference type="Pfam" id="PF20718"/>
    </source>
</evidence>
<comment type="subcellular location">
    <subcellularLocation>
        <location evidence="1">Nucleus</location>
    </subcellularLocation>
</comment>
<organism evidence="10 11">
    <name type="scientific">Oikopleura dioica</name>
    <name type="common">Tunicate</name>
    <dbReference type="NCBI Taxonomy" id="34765"/>
    <lineage>
        <taxon>Eukaryota</taxon>
        <taxon>Metazoa</taxon>
        <taxon>Chordata</taxon>
        <taxon>Tunicata</taxon>
        <taxon>Appendicularia</taxon>
        <taxon>Copelata</taxon>
        <taxon>Oikopleuridae</taxon>
        <taxon>Oikopleura</taxon>
    </lineage>
</organism>
<keyword evidence="11" id="KW-1185">Reference proteome</keyword>
<evidence type="ECO:0000256" key="4">
    <source>
        <dbReference type="ARBA" id="ARBA00022737"/>
    </source>
</evidence>